<gene>
    <name evidence="3" type="ORF">Bhyg_07183</name>
</gene>
<dbReference type="OrthoDB" id="7772521at2759"/>
<dbReference type="GO" id="GO:0016787">
    <property type="term" value="F:hydrolase activity"/>
    <property type="evidence" value="ECO:0007669"/>
    <property type="project" value="InterPro"/>
</dbReference>
<reference evidence="3" key="1">
    <citation type="submission" date="2022-07" db="EMBL/GenBank/DDBJ databases">
        <authorList>
            <person name="Trinca V."/>
            <person name="Uliana J.V.C."/>
            <person name="Torres T.T."/>
            <person name="Ward R.J."/>
            <person name="Monesi N."/>
        </authorList>
    </citation>
    <scope>NUCLEOTIDE SEQUENCE</scope>
    <source>
        <strain evidence="3">HSMRA1968</strain>
        <tissue evidence="3">Whole embryos</tissue>
    </source>
</reference>
<organism evidence="3 4">
    <name type="scientific">Pseudolycoriella hygida</name>
    <dbReference type="NCBI Taxonomy" id="35572"/>
    <lineage>
        <taxon>Eukaryota</taxon>
        <taxon>Metazoa</taxon>
        <taxon>Ecdysozoa</taxon>
        <taxon>Arthropoda</taxon>
        <taxon>Hexapoda</taxon>
        <taxon>Insecta</taxon>
        <taxon>Pterygota</taxon>
        <taxon>Neoptera</taxon>
        <taxon>Endopterygota</taxon>
        <taxon>Diptera</taxon>
        <taxon>Nematocera</taxon>
        <taxon>Sciaroidea</taxon>
        <taxon>Sciaridae</taxon>
        <taxon>Pseudolycoriella</taxon>
    </lineage>
</organism>
<dbReference type="Proteomes" id="UP001151699">
    <property type="component" value="Chromosome B"/>
</dbReference>
<keyword evidence="4" id="KW-1185">Reference proteome</keyword>
<keyword evidence="1" id="KW-0732">Signal</keyword>
<dbReference type="PANTHER" id="PTHR47668:SF1">
    <property type="entry name" value="DIENELACTONE HYDROLASE DOMAIN-CONTAINING PROTEIN-RELATED"/>
    <property type="match status" value="1"/>
</dbReference>
<evidence type="ECO:0000313" key="3">
    <source>
        <dbReference type="EMBL" id="KAJ6642236.1"/>
    </source>
</evidence>
<comment type="caution">
    <text evidence="3">The sequence shown here is derived from an EMBL/GenBank/DDBJ whole genome shotgun (WGS) entry which is preliminary data.</text>
</comment>
<sequence length="273" mass="30993">MFSYKIWLFVASLATITYCNVIYDPELLPHACAENKAVEGDYIPRGRVINIGNLPVYEAPDNVNRRRMLIGVYDIFGFANSNMKQITDHMALQAGGFRAVLPDFFRGDNWDLNTPIDPVQLAAWLQRVGDWNSIIRPDLINIVQYYRSQGVEEFAIFGMCWGGQIGALSAIELSDYFKASAIVHPSFVTNDQAPSVRIPMYLMPSRDEPDMLPFYQVLRINFGDNSGHRRFDDMFHGFAAARGNFSDPLNQMHVNEVIATLGVFYERILYNSA</sequence>
<proteinExistence type="predicted"/>
<dbReference type="Pfam" id="PF01738">
    <property type="entry name" value="DLH"/>
    <property type="match status" value="1"/>
</dbReference>
<evidence type="ECO:0000259" key="2">
    <source>
        <dbReference type="Pfam" id="PF01738"/>
    </source>
</evidence>
<dbReference type="AlphaFoldDB" id="A0A9Q0N340"/>
<feature type="domain" description="Dienelactone hydrolase" evidence="2">
    <location>
        <begin position="60"/>
        <end position="201"/>
    </location>
</feature>
<dbReference type="InterPro" id="IPR002925">
    <property type="entry name" value="Dienelactn_hydro"/>
</dbReference>
<dbReference type="InterPro" id="IPR029058">
    <property type="entry name" value="AB_hydrolase_fold"/>
</dbReference>
<dbReference type="PANTHER" id="PTHR47668">
    <property type="entry name" value="DIENELACTONE HYDROLASE FAMILY PROTEIN (AFU_ORTHOLOGUE AFUA_6G01940)"/>
    <property type="match status" value="1"/>
</dbReference>
<accession>A0A9Q0N340</accession>
<dbReference type="EMBL" id="WJQU01000002">
    <property type="protein sequence ID" value="KAJ6642236.1"/>
    <property type="molecule type" value="Genomic_DNA"/>
</dbReference>
<protein>
    <submittedName>
        <fullName evidence="3">AIM2 family protein C30D10.14</fullName>
    </submittedName>
</protein>
<feature type="chain" id="PRO_5040227353" evidence="1">
    <location>
        <begin position="20"/>
        <end position="273"/>
    </location>
</feature>
<dbReference type="SUPFAM" id="SSF53474">
    <property type="entry name" value="alpha/beta-Hydrolases"/>
    <property type="match status" value="1"/>
</dbReference>
<dbReference type="Gene3D" id="3.40.50.1820">
    <property type="entry name" value="alpha/beta hydrolase"/>
    <property type="match status" value="1"/>
</dbReference>
<name>A0A9Q0N340_9DIPT</name>
<feature type="signal peptide" evidence="1">
    <location>
        <begin position="1"/>
        <end position="19"/>
    </location>
</feature>
<evidence type="ECO:0000313" key="4">
    <source>
        <dbReference type="Proteomes" id="UP001151699"/>
    </source>
</evidence>
<evidence type="ECO:0000256" key="1">
    <source>
        <dbReference type="SAM" id="SignalP"/>
    </source>
</evidence>